<evidence type="ECO:0000256" key="5">
    <source>
        <dbReference type="SAM" id="MobiDB-lite"/>
    </source>
</evidence>
<dbReference type="PANTHER" id="PTHR12346">
    <property type="entry name" value="SIN3B-RELATED"/>
    <property type="match status" value="1"/>
</dbReference>
<dbReference type="Pfam" id="PF08295">
    <property type="entry name" value="Sin3_corepress"/>
    <property type="match status" value="1"/>
</dbReference>
<organism evidence="7 8">
    <name type="scientific">Setaria digitata</name>
    <dbReference type="NCBI Taxonomy" id="48799"/>
    <lineage>
        <taxon>Eukaryota</taxon>
        <taxon>Metazoa</taxon>
        <taxon>Ecdysozoa</taxon>
        <taxon>Nematoda</taxon>
        <taxon>Chromadorea</taxon>
        <taxon>Rhabditida</taxon>
        <taxon>Spirurina</taxon>
        <taxon>Spiruromorpha</taxon>
        <taxon>Filarioidea</taxon>
        <taxon>Setariidae</taxon>
        <taxon>Setaria</taxon>
    </lineage>
</organism>
<dbReference type="AlphaFoldDB" id="A0A915PT96"/>
<proteinExistence type="predicted"/>
<dbReference type="Proteomes" id="UP000887581">
    <property type="component" value="Unplaced"/>
</dbReference>
<dbReference type="InterPro" id="IPR036600">
    <property type="entry name" value="PAH_sf"/>
</dbReference>
<feature type="compositionally biased region" description="Low complexity" evidence="5">
    <location>
        <begin position="160"/>
        <end position="178"/>
    </location>
</feature>
<evidence type="ECO:0000259" key="6">
    <source>
        <dbReference type="SMART" id="SM00761"/>
    </source>
</evidence>
<evidence type="ECO:0000256" key="2">
    <source>
        <dbReference type="ARBA" id="ARBA00022491"/>
    </source>
</evidence>
<evidence type="ECO:0000256" key="1">
    <source>
        <dbReference type="ARBA" id="ARBA00004123"/>
    </source>
</evidence>
<dbReference type="PANTHER" id="PTHR12346:SF0">
    <property type="entry name" value="SIN3A, ISOFORM G"/>
    <property type="match status" value="1"/>
</dbReference>
<accession>A0A915PT96</accession>
<dbReference type="GO" id="GO:0000122">
    <property type="term" value="P:negative regulation of transcription by RNA polymerase II"/>
    <property type="evidence" value="ECO:0007669"/>
    <property type="project" value="TreeGrafter"/>
</dbReference>
<feature type="compositionally biased region" description="Polar residues" evidence="5">
    <location>
        <begin position="312"/>
        <end position="330"/>
    </location>
</feature>
<reference evidence="8" key="1">
    <citation type="submission" date="2022-11" db="UniProtKB">
        <authorList>
            <consortium name="WormBaseParasite"/>
        </authorList>
    </citation>
    <scope>IDENTIFICATION</scope>
</reference>
<comment type="subcellular location">
    <subcellularLocation>
        <location evidence="1 4">Nucleus</location>
    </subcellularLocation>
</comment>
<feature type="region of interest" description="Disordered" evidence="5">
    <location>
        <begin position="476"/>
        <end position="495"/>
    </location>
</feature>
<evidence type="ECO:0000256" key="3">
    <source>
        <dbReference type="ARBA" id="ARBA00023242"/>
    </source>
</evidence>
<evidence type="ECO:0000256" key="4">
    <source>
        <dbReference type="PROSITE-ProRule" id="PRU00810"/>
    </source>
</evidence>
<feature type="region of interest" description="Disordered" evidence="5">
    <location>
        <begin position="150"/>
        <end position="179"/>
    </location>
</feature>
<feature type="domain" description="Histone deacetylase interacting" evidence="6">
    <location>
        <begin position="509"/>
        <end position="610"/>
    </location>
</feature>
<dbReference type="Pfam" id="PF16879">
    <property type="entry name" value="Sin3a_C"/>
    <property type="match status" value="1"/>
</dbReference>
<feature type="compositionally biased region" description="Basic and acidic residues" evidence="5">
    <location>
        <begin position="799"/>
        <end position="811"/>
    </location>
</feature>
<dbReference type="GO" id="GO:0003714">
    <property type="term" value="F:transcription corepressor activity"/>
    <property type="evidence" value="ECO:0007669"/>
    <property type="project" value="InterPro"/>
</dbReference>
<dbReference type="FunFam" id="1.20.1160.11:FF:000001">
    <property type="entry name" value="Paired amphipathic helix protein Sin3"/>
    <property type="match status" value="1"/>
</dbReference>
<dbReference type="InterPro" id="IPR039774">
    <property type="entry name" value="Sin3-like"/>
</dbReference>
<feature type="region of interest" description="Disordered" evidence="5">
    <location>
        <begin position="312"/>
        <end position="343"/>
    </location>
</feature>
<protein>
    <submittedName>
        <fullName evidence="8">Histone deacetylase interacting domain-containing protein</fullName>
    </submittedName>
</protein>
<name>A0A915PT96_9BILA</name>
<dbReference type="GO" id="GO:0070822">
    <property type="term" value="C:Sin3-type complex"/>
    <property type="evidence" value="ECO:0007669"/>
    <property type="project" value="TreeGrafter"/>
</dbReference>
<evidence type="ECO:0000313" key="8">
    <source>
        <dbReference type="WBParaSite" id="sdigi.contig24.g1946.t1"/>
    </source>
</evidence>
<keyword evidence="3 4" id="KW-0539">Nucleus</keyword>
<dbReference type="Gene3D" id="1.20.1160.11">
    <property type="entry name" value="Paired amphipathic helix"/>
    <property type="match status" value="3"/>
</dbReference>
<keyword evidence="2" id="KW-0678">Repressor</keyword>
<feature type="compositionally biased region" description="Polar residues" evidence="5">
    <location>
        <begin position="833"/>
        <end position="842"/>
    </location>
</feature>
<dbReference type="InterPro" id="IPR031693">
    <property type="entry name" value="Sin3_C"/>
</dbReference>
<dbReference type="SUPFAM" id="SSF47762">
    <property type="entry name" value="PAH2 domain"/>
    <property type="match status" value="3"/>
</dbReference>
<evidence type="ECO:0000313" key="7">
    <source>
        <dbReference type="Proteomes" id="UP000887581"/>
    </source>
</evidence>
<dbReference type="SMART" id="SM00761">
    <property type="entry name" value="HDAC_interact"/>
    <property type="match status" value="1"/>
</dbReference>
<dbReference type="WBParaSite" id="sdigi.contig24.g1946.t1">
    <property type="protein sequence ID" value="sdigi.contig24.g1946.t1"/>
    <property type="gene ID" value="sdigi.contig24.g1946"/>
</dbReference>
<dbReference type="Pfam" id="PF02671">
    <property type="entry name" value="PAH"/>
    <property type="match status" value="1"/>
</dbReference>
<dbReference type="InterPro" id="IPR013194">
    <property type="entry name" value="HDAC_interact_dom"/>
</dbReference>
<feature type="region of interest" description="Disordered" evidence="5">
    <location>
        <begin position="790"/>
        <end position="842"/>
    </location>
</feature>
<sequence length="1261" mass="144124">MSAINGGTNPAVRVPIVNNVILNDTLQSQRENIVPNGNASFQPNQGLETPRECNIRGNVRRLRVEDALCYLDQVKQQFADAPDVYVNFLDVMKDFKSQAIDTPGVIKRVSRLFRGRPNLIIAFNTFLPPGFDVSVDGIKVIITEPNGRKQVINESHAEPSTLESSETTQSSKTSKASSPVQLVTGDQLFIRDQASVSNLVPSAEPVMTEQLESELTAASTDPTASEIRPTNSLSNRVSTATYQDAVMYRNKVMNRFEKRPEIYHKFLEILQRLHRLTQEGGVIQGYKRALEAVELLFENDTDLVQEFKQQFQPNCSGSGLPRPSSSTPGDASNKGRIQKTGDRSAFVVSPQPVCVPKVQNLQGTSPGKRTASMYTTTAAKRAKLGSINMMTYDTNVEEAAKFGTVEDYLFFDKVCWLREVRKALIDNGVHENFLRCLALYNQSIISKNELVELLTPFIGRFTLLLKHVKELLGLPDSHGDNQQSDEKHRRRQLHGNDDMELEHKIDYATCRRLGVSYRSLPESYEKPLCSGRTPLCESVLNDSWVSFPCWSSEDSSAVHSKKTQFEEFVFRTEDERYELDIVIEVNKTALEVLEMVQRKMSRMKSEELNSLRLGPSLGGSSDSVMLRALQRIYGDHTLKMLEGAMKNPQIMIPRLIERMRQKDAEWRKNQEVCNRIWREETEKHYAKSLDHQAVIFKQNDLKLLRAKTIVSQFENLYDERADRNDEGESVEYGPHCIYSYPEDISVLYDVNDLVIHYVKRQANIQKEEKRHAKRYLKRFIPELFNVPPQELSDEEELEDRGRVGQKSEEQRCSGLLADDETQKFTSADEEGPKNTQSPNGNETSTYRLFYGANTWCIFIRLHHLMCDRLAYLKKKHREIIENHEVEERIRMERESVISRCTGDGGSLKSVELDTKLGLSLLKPDSQSPANYYVALISEVKNLLDGLIDSVAFEDNIRKMFGTAAYLTFTMDKIIITIARQLQNMSSEEANIASMDLYKKYRFENPVCLYNRDKNEENIDDAYERAAQEVLVNQNCFKTFFLHDTRSVTMELIDSDVTEEGEKGDSDQEWSRYVHHYVESLNDEPSSSALNPDDQQQMLETIGERPPLFLMKYIKTGMEKCRRRDDEAAKKNEDAIGELKPEEKTSNITVNEDLNVLFSPAGNYKMRFTKDSTDLLIRAGAPRRGMDKHKTITGRRKDRFLAWLEERLCEDGSDVLGPRNWLADGSRIVPVRHPEFPYITYNRYFSSISSTSSTSSSNRSQR</sequence>
<keyword evidence="7" id="KW-1185">Reference proteome</keyword>
<dbReference type="PROSITE" id="PS51477">
    <property type="entry name" value="PAH"/>
    <property type="match status" value="2"/>
</dbReference>
<dbReference type="InterPro" id="IPR003822">
    <property type="entry name" value="PAH"/>
</dbReference>